<protein>
    <submittedName>
        <fullName evidence="2">Uncharacterized protein</fullName>
    </submittedName>
</protein>
<dbReference type="AlphaFoldDB" id="A0AAV6VRS9"/>
<feature type="region of interest" description="Disordered" evidence="1">
    <location>
        <begin position="1"/>
        <end position="57"/>
    </location>
</feature>
<proteinExistence type="predicted"/>
<evidence type="ECO:0000313" key="2">
    <source>
        <dbReference type="EMBL" id="KAG8198860.1"/>
    </source>
</evidence>
<dbReference type="Proteomes" id="UP000827092">
    <property type="component" value="Unassembled WGS sequence"/>
</dbReference>
<accession>A0AAV6VRS9</accession>
<keyword evidence="3" id="KW-1185">Reference proteome</keyword>
<reference evidence="2 3" key="1">
    <citation type="journal article" date="2022" name="Nat. Ecol. Evol.">
        <title>A masculinizing supergene underlies an exaggerated male reproductive morph in a spider.</title>
        <authorList>
            <person name="Hendrickx F."/>
            <person name="De Corte Z."/>
            <person name="Sonet G."/>
            <person name="Van Belleghem S.M."/>
            <person name="Kostlbacher S."/>
            <person name="Vangestel C."/>
        </authorList>
    </citation>
    <scope>NUCLEOTIDE SEQUENCE [LARGE SCALE GENOMIC DNA]</scope>
    <source>
        <strain evidence="2">W744_W776</strain>
    </source>
</reference>
<name>A0AAV6VRS9_9ARAC</name>
<feature type="region of interest" description="Disordered" evidence="1">
    <location>
        <begin position="118"/>
        <end position="138"/>
    </location>
</feature>
<evidence type="ECO:0000313" key="3">
    <source>
        <dbReference type="Proteomes" id="UP000827092"/>
    </source>
</evidence>
<evidence type="ECO:0000256" key="1">
    <source>
        <dbReference type="SAM" id="MobiDB-lite"/>
    </source>
</evidence>
<feature type="compositionally biased region" description="Basic and acidic residues" evidence="1">
    <location>
        <begin position="1"/>
        <end position="12"/>
    </location>
</feature>
<organism evidence="2 3">
    <name type="scientific">Oedothorax gibbosus</name>
    <dbReference type="NCBI Taxonomy" id="931172"/>
    <lineage>
        <taxon>Eukaryota</taxon>
        <taxon>Metazoa</taxon>
        <taxon>Ecdysozoa</taxon>
        <taxon>Arthropoda</taxon>
        <taxon>Chelicerata</taxon>
        <taxon>Arachnida</taxon>
        <taxon>Araneae</taxon>
        <taxon>Araneomorphae</taxon>
        <taxon>Entelegynae</taxon>
        <taxon>Araneoidea</taxon>
        <taxon>Linyphiidae</taxon>
        <taxon>Erigoninae</taxon>
        <taxon>Oedothorax</taxon>
    </lineage>
</organism>
<dbReference type="EMBL" id="JAFNEN010000034">
    <property type="protein sequence ID" value="KAG8198860.1"/>
    <property type="molecule type" value="Genomic_DNA"/>
</dbReference>
<gene>
    <name evidence="2" type="ORF">JTE90_015077</name>
</gene>
<comment type="caution">
    <text evidence="2">The sequence shown here is derived from an EMBL/GenBank/DDBJ whole genome shotgun (WGS) entry which is preliminary data.</text>
</comment>
<sequence>MMPCRPKDGAYDRRRRHPVPVAAETTRKPAAYRQATRESDGVPDATTPTRGIPKALVVNGGSDINKKQVPKQKTGVDLSNPPILFEFVEVPMTKEVLSPGPKTGCPLPLFTENSCGMSSMSTGPHHSRAQRDAALFLE</sequence>